<name>A0A8H2M759_9FIRM</name>
<dbReference type="AlphaFoldDB" id="A0A8H2M759"/>
<keyword evidence="3" id="KW-1185">Reference proteome</keyword>
<gene>
    <name evidence="2" type="ORF">NCTC13150_01815</name>
</gene>
<evidence type="ECO:0000313" key="3">
    <source>
        <dbReference type="Proteomes" id="UP000377798"/>
    </source>
</evidence>
<dbReference type="Pfam" id="PF01381">
    <property type="entry name" value="HTH_3"/>
    <property type="match status" value="1"/>
</dbReference>
<evidence type="ECO:0000259" key="1">
    <source>
        <dbReference type="PROSITE" id="PS50943"/>
    </source>
</evidence>
<sequence length="67" mass="7999">MDLKELKRRRINKDLSQQELANKIGVDKMTYWRKENGMRDFNRTEIENISKVLGLSPIDIKLIFFNS</sequence>
<dbReference type="CDD" id="cd00093">
    <property type="entry name" value="HTH_XRE"/>
    <property type="match status" value="1"/>
</dbReference>
<dbReference type="Proteomes" id="UP000377798">
    <property type="component" value="Unassembled WGS sequence"/>
</dbReference>
<dbReference type="Gene3D" id="1.10.260.40">
    <property type="entry name" value="lambda repressor-like DNA-binding domains"/>
    <property type="match status" value="1"/>
</dbReference>
<dbReference type="InterPro" id="IPR010982">
    <property type="entry name" value="Lambda_DNA-bd_dom_sf"/>
</dbReference>
<dbReference type="EMBL" id="CAACYI010000001">
    <property type="protein sequence ID" value="VFB17228.1"/>
    <property type="molecule type" value="Genomic_DNA"/>
</dbReference>
<dbReference type="PROSITE" id="PS50943">
    <property type="entry name" value="HTH_CROC1"/>
    <property type="match status" value="1"/>
</dbReference>
<reference evidence="2 3" key="1">
    <citation type="submission" date="2019-02" db="EMBL/GenBank/DDBJ databases">
        <authorList>
            <consortium name="Pathogen Informatics"/>
        </authorList>
    </citation>
    <scope>NUCLEOTIDE SEQUENCE [LARGE SCALE GENOMIC DNA]</scope>
    <source>
        <strain evidence="2 3">3012STDY7089603</strain>
    </source>
</reference>
<dbReference type="InterPro" id="IPR001387">
    <property type="entry name" value="Cro/C1-type_HTH"/>
</dbReference>
<accession>A0A8H2M759</accession>
<dbReference type="RefSeq" id="WP_165478661.1">
    <property type="nucleotide sequence ID" value="NZ_CAACYI010000001.1"/>
</dbReference>
<dbReference type="SMART" id="SM00530">
    <property type="entry name" value="HTH_XRE"/>
    <property type="match status" value="1"/>
</dbReference>
<dbReference type="SUPFAM" id="SSF47413">
    <property type="entry name" value="lambda repressor-like DNA-binding domains"/>
    <property type="match status" value="1"/>
</dbReference>
<comment type="caution">
    <text evidence="2">The sequence shown here is derived from an EMBL/GenBank/DDBJ whole genome shotgun (WGS) entry which is preliminary data.</text>
</comment>
<evidence type="ECO:0000313" key="2">
    <source>
        <dbReference type="EMBL" id="VFB17228.1"/>
    </source>
</evidence>
<feature type="domain" description="HTH cro/C1-type" evidence="1">
    <location>
        <begin position="6"/>
        <end position="60"/>
    </location>
</feature>
<protein>
    <submittedName>
        <fullName evidence="2">Helix-turn-helix</fullName>
    </submittedName>
</protein>
<proteinExistence type="predicted"/>
<organism evidence="2 3">
    <name type="scientific">Urinicoccus massiliensis</name>
    <dbReference type="NCBI Taxonomy" id="1723382"/>
    <lineage>
        <taxon>Bacteria</taxon>
        <taxon>Bacillati</taxon>
        <taxon>Bacillota</taxon>
        <taxon>Tissierellia</taxon>
        <taxon>Tissierellales</taxon>
        <taxon>Peptoniphilaceae</taxon>
        <taxon>Urinicoccus</taxon>
    </lineage>
</organism>
<dbReference type="GO" id="GO:0003677">
    <property type="term" value="F:DNA binding"/>
    <property type="evidence" value="ECO:0007669"/>
    <property type="project" value="InterPro"/>
</dbReference>